<dbReference type="GO" id="GO:0006355">
    <property type="term" value="P:regulation of DNA-templated transcription"/>
    <property type="evidence" value="ECO:0007669"/>
    <property type="project" value="InterPro"/>
</dbReference>
<dbReference type="Gene3D" id="1.25.40.10">
    <property type="entry name" value="Tetratricopeptide repeat domain"/>
    <property type="match status" value="1"/>
</dbReference>
<evidence type="ECO:0000313" key="5">
    <source>
        <dbReference type="EMBL" id="AYG79075.1"/>
    </source>
</evidence>
<keyword evidence="2" id="KW-0805">Transcription regulation</keyword>
<dbReference type="EMBL" id="CP032698">
    <property type="protein sequence ID" value="AYG79075.1"/>
    <property type="molecule type" value="Genomic_DNA"/>
</dbReference>
<dbReference type="SUPFAM" id="SSF48452">
    <property type="entry name" value="TPR-like"/>
    <property type="match status" value="1"/>
</dbReference>
<evidence type="ECO:0000256" key="2">
    <source>
        <dbReference type="ARBA" id="ARBA00023015"/>
    </source>
</evidence>
<dbReference type="AlphaFoldDB" id="A0A387H5L9"/>
<dbReference type="Pfam" id="PF00931">
    <property type="entry name" value="NB-ARC"/>
    <property type="match status" value="1"/>
</dbReference>
<dbReference type="InterPro" id="IPR051677">
    <property type="entry name" value="AfsR-DnrI-RedD_regulator"/>
</dbReference>
<evidence type="ECO:0000259" key="4">
    <source>
        <dbReference type="SMART" id="SM01043"/>
    </source>
</evidence>
<dbReference type="SUPFAM" id="SSF46894">
    <property type="entry name" value="C-terminal effector domain of the bipartite response regulators"/>
    <property type="match status" value="1"/>
</dbReference>
<dbReference type="InterPro" id="IPR005158">
    <property type="entry name" value="BTAD"/>
</dbReference>
<organism evidence="5 6">
    <name type="scientific">Streptomyces hundungensis</name>
    <dbReference type="NCBI Taxonomy" id="1077946"/>
    <lineage>
        <taxon>Bacteria</taxon>
        <taxon>Bacillati</taxon>
        <taxon>Actinomycetota</taxon>
        <taxon>Actinomycetes</taxon>
        <taxon>Kitasatosporales</taxon>
        <taxon>Streptomycetaceae</taxon>
        <taxon>Streptomyces</taxon>
    </lineage>
</organism>
<dbReference type="GO" id="GO:0003677">
    <property type="term" value="F:DNA binding"/>
    <property type="evidence" value="ECO:0007669"/>
    <property type="project" value="InterPro"/>
</dbReference>
<dbReference type="InterPro" id="IPR036388">
    <property type="entry name" value="WH-like_DNA-bd_sf"/>
</dbReference>
<dbReference type="Gene3D" id="1.10.10.10">
    <property type="entry name" value="Winged helix-like DNA-binding domain superfamily/Winged helix DNA-binding domain"/>
    <property type="match status" value="2"/>
</dbReference>
<dbReference type="Pfam" id="PF03704">
    <property type="entry name" value="BTAD"/>
    <property type="match status" value="1"/>
</dbReference>
<dbReference type="Proteomes" id="UP000271554">
    <property type="component" value="Chromosome"/>
</dbReference>
<accession>A0A387H5L9</accession>
<evidence type="ECO:0000256" key="3">
    <source>
        <dbReference type="ARBA" id="ARBA00023163"/>
    </source>
</evidence>
<dbReference type="Gene3D" id="3.40.50.300">
    <property type="entry name" value="P-loop containing nucleotide triphosphate hydrolases"/>
    <property type="match status" value="1"/>
</dbReference>
<evidence type="ECO:0000256" key="1">
    <source>
        <dbReference type="ARBA" id="ARBA00023012"/>
    </source>
</evidence>
<proteinExistence type="predicted"/>
<dbReference type="InterPro" id="IPR016032">
    <property type="entry name" value="Sig_transdc_resp-reg_C-effctor"/>
</dbReference>
<name>A0A387H5L9_9ACTN</name>
<keyword evidence="6" id="KW-1185">Reference proteome</keyword>
<keyword evidence="3" id="KW-0804">Transcription</keyword>
<dbReference type="GO" id="GO:0043531">
    <property type="term" value="F:ADP binding"/>
    <property type="evidence" value="ECO:0007669"/>
    <property type="project" value="InterPro"/>
</dbReference>
<dbReference type="KEGG" id="shun:DWB77_01185"/>
<dbReference type="CDD" id="cd15831">
    <property type="entry name" value="BTAD"/>
    <property type="match status" value="1"/>
</dbReference>
<dbReference type="InterPro" id="IPR011990">
    <property type="entry name" value="TPR-like_helical_dom_sf"/>
</dbReference>
<dbReference type="InterPro" id="IPR002182">
    <property type="entry name" value="NB-ARC"/>
</dbReference>
<dbReference type="SUPFAM" id="SSF46785">
    <property type="entry name" value="Winged helix' DNA-binding domain"/>
    <property type="match status" value="1"/>
</dbReference>
<reference evidence="5 6" key="1">
    <citation type="submission" date="2018-10" db="EMBL/GenBank/DDBJ databases">
        <title>Relationship between Morphology and Antimicrobial Activity in Streptomyces.</title>
        <authorList>
            <person name="Kang H.J."/>
            <person name="Kim S.B."/>
        </authorList>
    </citation>
    <scope>NUCLEOTIDE SEQUENCE [LARGE SCALE GENOMIC DNA]</scope>
    <source>
        <strain evidence="5 6">BH38</strain>
    </source>
</reference>
<dbReference type="InterPro" id="IPR036390">
    <property type="entry name" value="WH_DNA-bd_sf"/>
</dbReference>
<sequence>MLNYRILGPLEIWSSSGQVRLPGSKRQAFLGALLLAGGMPVSLAQLIDTVWGHHAPATAIKQIRNAASDLRRSHPEIGEQLLMAGDGYQLRIDDDRLDAKVFSHGVARARRLVKEGLAAAALEEFRSALSLWRGSALAGLDRSALQAQVDGLNELRMSVLEERFELELAEGEHKSIVGELALWVAENPLRERLISQLMLALFRSGSQARALTIYEQARLRLKEELGVDPGPELQEVHQYILVNGARRSGFGAPSLRHNNLPARSGNFTGRILEQRLIEKAVRAAGADRDGAGSVPAVVAIDGMAGVGKTTLAVHAAYQLADSCPDAQLYVDMSACSAGKHPLTAWAALGILLSGLGVPPRGIPTSLEQRATTWRRLMADRRALIVLDDVADTQQILPLLTGAPGSLTIVTSRNRLTEFMSTCQLTLQEMSPAEGGEMFSRIAGEKRAWRERAAVDDIVALCGGLPLAIRIAAAKLCHRPSWTVAYLASRLADEGRRLSVLDDEDGRLTQVFQQSYDGLTYRQQHVFRVLGHLPSDNINPHAVAGLAGLSAARVDQLLESLVDAHLIEATGPGRYRVHELLHAYATQLADAADVTDAVDGGHDRPLATRRVDLRPAGQVVEAIRELSARSPVRAAAACTGG</sequence>
<gene>
    <name evidence="5" type="primary">afsR_3</name>
    <name evidence="5" type="ORF">DWB77_01185</name>
</gene>
<dbReference type="SUPFAM" id="SSF52540">
    <property type="entry name" value="P-loop containing nucleoside triphosphate hydrolases"/>
    <property type="match status" value="1"/>
</dbReference>
<dbReference type="SMART" id="SM01043">
    <property type="entry name" value="BTAD"/>
    <property type="match status" value="1"/>
</dbReference>
<evidence type="ECO:0000313" key="6">
    <source>
        <dbReference type="Proteomes" id="UP000271554"/>
    </source>
</evidence>
<dbReference type="PRINTS" id="PR00364">
    <property type="entry name" value="DISEASERSIST"/>
</dbReference>
<feature type="domain" description="Bacterial transcriptional activator" evidence="4">
    <location>
        <begin position="97"/>
        <end position="241"/>
    </location>
</feature>
<dbReference type="GO" id="GO:0000160">
    <property type="term" value="P:phosphorelay signal transduction system"/>
    <property type="evidence" value="ECO:0007669"/>
    <property type="project" value="UniProtKB-KW"/>
</dbReference>
<protein>
    <submittedName>
        <fullName evidence="5">Regulatory protein AfsR</fullName>
    </submittedName>
</protein>
<keyword evidence="1" id="KW-0902">Two-component regulatory system</keyword>
<dbReference type="PANTHER" id="PTHR35807:SF1">
    <property type="entry name" value="TRANSCRIPTIONAL REGULATOR REDD"/>
    <property type="match status" value="1"/>
</dbReference>
<dbReference type="InterPro" id="IPR027417">
    <property type="entry name" value="P-loop_NTPase"/>
</dbReference>
<dbReference type="PANTHER" id="PTHR35807">
    <property type="entry name" value="TRANSCRIPTIONAL REGULATOR REDD-RELATED"/>
    <property type="match status" value="1"/>
</dbReference>